<proteinExistence type="predicted"/>
<gene>
    <name evidence="1" type="ORF">CCMSSC00406_0008273</name>
</gene>
<dbReference type="Proteomes" id="UP000824881">
    <property type="component" value="Unassembled WGS sequence"/>
</dbReference>
<reference evidence="1 2" key="1">
    <citation type="journal article" date="2021" name="Appl. Environ. Microbiol.">
        <title>Genetic linkage and physical mapping for an oyster mushroom Pleurotus cornucopiae and QTL analysis for the trait cap color.</title>
        <authorList>
            <person name="Zhang Y."/>
            <person name="Gao W."/>
            <person name="Sonnenberg A."/>
            <person name="Chen Q."/>
            <person name="Zhang J."/>
            <person name="Huang C."/>
        </authorList>
    </citation>
    <scope>NUCLEOTIDE SEQUENCE [LARGE SCALE GENOMIC DNA]</scope>
    <source>
        <strain evidence="1">CCMSSC00406</strain>
    </source>
</reference>
<organism evidence="1 2">
    <name type="scientific">Pleurotus cornucopiae</name>
    <name type="common">Cornucopia mushroom</name>
    <dbReference type="NCBI Taxonomy" id="5321"/>
    <lineage>
        <taxon>Eukaryota</taxon>
        <taxon>Fungi</taxon>
        <taxon>Dikarya</taxon>
        <taxon>Basidiomycota</taxon>
        <taxon>Agaricomycotina</taxon>
        <taxon>Agaricomycetes</taxon>
        <taxon>Agaricomycetidae</taxon>
        <taxon>Agaricales</taxon>
        <taxon>Pleurotineae</taxon>
        <taxon>Pleurotaceae</taxon>
        <taxon>Pleurotus</taxon>
    </lineage>
</organism>
<evidence type="ECO:0000313" key="1">
    <source>
        <dbReference type="EMBL" id="KAG9227073.1"/>
    </source>
</evidence>
<protein>
    <submittedName>
        <fullName evidence="1">Uncharacterized protein</fullName>
    </submittedName>
</protein>
<comment type="caution">
    <text evidence="1">The sequence shown here is derived from an EMBL/GenBank/DDBJ whole genome shotgun (WGS) entry which is preliminary data.</text>
</comment>
<accession>A0ACB7JB16</accession>
<name>A0ACB7JB16_PLECO</name>
<keyword evidence="2" id="KW-1185">Reference proteome</keyword>
<evidence type="ECO:0000313" key="2">
    <source>
        <dbReference type="Proteomes" id="UP000824881"/>
    </source>
</evidence>
<dbReference type="EMBL" id="WQMT02000002">
    <property type="protein sequence ID" value="KAG9227073.1"/>
    <property type="molecule type" value="Genomic_DNA"/>
</dbReference>
<sequence length="382" mass="43537">MTGLAFHNFDLHHARTMGQYFKFINFDKRQVRVLGNFPGFTGYGIIKNLMLPRPFPALETVFRSIFIGHDLAAAASCHRPALGRLCALPTELLVYIFKFTDLDGAAMLAAAHAHLFVIGYASLRARIQAVKLRTNWAYDRIMCFGDWARKLPPGFLSDAEKQRLIRWRIAHKATLDIGMGAPLDTLPERDALHARTETETAEEREERNRELTAYEDQSFHLSAYADGMPSLYSMANSASSFPTLSYKLVRRARASPVDRRRIWGLTDTLLRVDSRELRNPHDDELREAVLINTTKREFVPARGRAEGGRGEMTIEIALAVLTIWAGGDGDGEEDEQRYTLEGEWAGDRQAIVKQEEVERLVQNEDGWTEKKVKWEDTWLRNL</sequence>